<evidence type="ECO:0000256" key="5">
    <source>
        <dbReference type="ARBA" id="ARBA00022603"/>
    </source>
</evidence>
<gene>
    <name evidence="11" type="ORF">QE152_g35737</name>
</gene>
<evidence type="ECO:0000313" key="11">
    <source>
        <dbReference type="EMBL" id="KAK9688171.1"/>
    </source>
</evidence>
<comment type="catalytic activity">
    <reaction evidence="8">
        <text>2-[(3S)-amino-3-carboxypropyl]-L-histidyl-[translation elongation factor 2] + 4 S-adenosyl-L-methionine = diphthine methyl ester-[translation elongation factor 2] + 4 S-adenosyl-L-homocysteine + 3 H(+)</text>
        <dbReference type="Rhea" id="RHEA:42652"/>
        <dbReference type="Rhea" id="RHEA-COMP:9749"/>
        <dbReference type="Rhea" id="RHEA-COMP:10173"/>
        <dbReference type="ChEBI" id="CHEBI:15378"/>
        <dbReference type="ChEBI" id="CHEBI:57856"/>
        <dbReference type="ChEBI" id="CHEBI:59789"/>
        <dbReference type="ChEBI" id="CHEBI:73995"/>
        <dbReference type="ChEBI" id="CHEBI:79005"/>
        <dbReference type="EC" id="2.1.1.314"/>
    </reaction>
</comment>
<feature type="binding site" evidence="9">
    <location>
        <begin position="118"/>
        <end position="119"/>
    </location>
    <ligand>
        <name>S-adenosyl-L-methionine</name>
        <dbReference type="ChEBI" id="CHEBI:59789"/>
    </ligand>
</feature>
<dbReference type="InterPro" id="IPR014777">
    <property type="entry name" value="4pyrrole_Mease_sub1"/>
</dbReference>
<comment type="function">
    <text evidence="1">S-adenosyl-L-methionine-dependent methyltransferase that catalyzes four methylations of the modified target histidine residue in translation elongation factor 2 (EF-2), to form an intermediate called diphthine methyl ester. The four successive methylation reactions represent the second step of diphthamide biosynthesis.</text>
</comment>
<sequence>MQQSLFRGLYINIIVWDPKDVTVKGLEIIKKCSRVYLEGYTSILSCGAEALEEFYGRKIIIADRDLAEQGADEILEGAHELDIALLVVGDPFGATTHTDLVLRAKEKGVKVQVVHNASILNAIGCCGLQLYTFGETVSIPYWTETWQPDSFFNKIVANYQHKLHTLCLLDIKVKEPTPESLTRKKKEYMPPKFMSVQEASQQLLKIIEKHPKTCITGDSLCIGLARVGSDTQKIVSCSLERMAEYDLGGPLHSLIIVGPNLHPLETDYLEHFKNSYNYCWTQFASFGNGLLRTF</sequence>
<dbReference type="Pfam" id="PF00590">
    <property type="entry name" value="TP_methylase"/>
    <property type="match status" value="1"/>
</dbReference>
<dbReference type="Gene3D" id="3.30.950.10">
    <property type="entry name" value="Methyltransferase, Cobalt-precorrin-4 Transmethylase, Domain 2"/>
    <property type="match status" value="1"/>
</dbReference>
<comment type="similarity">
    <text evidence="3">Belongs to the diphthine synthase family.</text>
</comment>
<dbReference type="GO" id="GO:0141133">
    <property type="term" value="F:diphthine methyl ester synthase activity"/>
    <property type="evidence" value="ECO:0007669"/>
    <property type="project" value="UniProtKB-EC"/>
</dbReference>
<evidence type="ECO:0000256" key="6">
    <source>
        <dbReference type="ARBA" id="ARBA00022679"/>
    </source>
</evidence>
<evidence type="ECO:0000256" key="9">
    <source>
        <dbReference type="PIRSR" id="PIRSR036432-1"/>
    </source>
</evidence>
<evidence type="ECO:0000313" key="12">
    <source>
        <dbReference type="Proteomes" id="UP001458880"/>
    </source>
</evidence>
<keyword evidence="6" id="KW-0808">Transferase</keyword>
<feature type="domain" description="Tetrapyrrole methylase" evidence="10">
    <location>
        <begin position="17"/>
        <end position="200"/>
    </location>
</feature>
<keyword evidence="7 9" id="KW-0949">S-adenosyl-L-methionine</keyword>
<evidence type="ECO:0000259" key="10">
    <source>
        <dbReference type="Pfam" id="PF00590"/>
    </source>
</evidence>
<comment type="caution">
    <text evidence="11">The sequence shown here is derived from an EMBL/GenBank/DDBJ whole genome shotgun (WGS) entry which is preliminary data.</text>
</comment>
<dbReference type="GO" id="GO:0032259">
    <property type="term" value="P:methylation"/>
    <property type="evidence" value="ECO:0007669"/>
    <property type="project" value="UniProtKB-KW"/>
</dbReference>
<dbReference type="PIRSF" id="PIRSF036432">
    <property type="entry name" value="Diphthine_synth"/>
    <property type="match status" value="1"/>
</dbReference>
<dbReference type="EC" id="2.1.1.314" evidence="4"/>
<dbReference type="CDD" id="cd11647">
    <property type="entry name" value="DHP5_DphB"/>
    <property type="match status" value="1"/>
</dbReference>
<evidence type="ECO:0000256" key="3">
    <source>
        <dbReference type="ARBA" id="ARBA00006729"/>
    </source>
</evidence>
<dbReference type="PANTHER" id="PTHR10882">
    <property type="entry name" value="DIPHTHINE SYNTHASE"/>
    <property type="match status" value="1"/>
</dbReference>
<dbReference type="GO" id="GO:0017183">
    <property type="term" value="P:protein histidyl modification to diphthamide"/>
    <property type="evidence" value="ECO:0007669"/>
    <property type="project" value="InterPro"/>
</dbReference>
<dbReference type="PANTHER" id="PTHR10882:SF0">
    <property type="entry name" value="DIPHTHINE METHYL ESTER SYNTHASE"/>
    <property type="match status" value="1"/>
</dbReference>
<evidence type="ECO:0000256" key="1">
    <source>
        <dbReference type="ARBA" id="ARBA00004006"/>
    </source>
</evidence>
<evidence type="ECO:0000256" key="4">
    <source>
        <dbReference type="ARBA" id="ARBA00011927"/>
    </source>
</evidence>
<evidence type="ECO:0000256" key="2">
    <source>
        <dbReference type="ARBA" id="ARBA00005156"/>
    </source>
</evidence>
<keyword evidence="12" id="KW-1185">Reference proteome</keyword>
<dbReference type="NCBIfam" id="TIGR00522">
    <property type="entry name" value="dph5"/>
    <property type="match status" value="1"/>
</dbReference>
<organism evidence="11 12">
    <name type="scientific">Popillia japonica</name>
    <name type="common">Japanese beetle</name>
    <dbReference type="NCBI Taxonomy" id="7064"/>
    <lineage>
        <taxon>Eukaryota</taxon>
        <taxon>Metazoa</taxon>
        <taxon>Ecdysozoa</taxon>
        <taxon>Arthropoda</taxon>
        <taxon>Hexapoda</taxon>
        <taxon>Insecta</taxon>
        <taxon>Pterygota</taxon>
        <taxon>Neoptera</taxon>
        <taxon>Endopterygota</taxon>
        <taxon>Coleoptera</taxon>
        <taxon>Polyphaga</taxon>
        <taxon>Scarabaeiformia</taxon>
        <taxon>Scarabaeidae</taxon>
        <taxon>Rutelinae</taxon>
        <taxon>Popillia</taxon>
    </lineage>
</organism>
<feature type="binding site" evidence="9">
    <location>
        <position position="90"/>
    </location>
    <ligand>
        <name>S-adenosyl-L-methionine</name>
        <dbReference type="ChEBI" id="CHEBI:59789"/>
    </ligand>
</feature>
<feature type="binding site" evidence="9">
    <location>
        <position position="252"/>
    </location>
    <ligand>
        <name>S-adenosyl-L-methionine</name>
        <dbReference type="ChEBI" id="CHEBI:59789"/>
    </ligand>
</feature>
<feature type="binding site" evidence="9">
    <location>
        <position position="169"/>
    </location>
    <ligand>
        <name>S-adenosyl-L-methionine</name>
        <dbReference type="ChEBI" id="CHEBI:59789"/>
    </ligand>
</feature>
<dbReference type="FunFam" id="3.30.950.10:FF:000004">
    <property type="entry name" value="Diphthine synthase putative"/>
    <property type="match status" value="1"/>
</dbReference>
<proteinExistence type="inferred from homology"/>
<dbReference type="InterPro" id="IPR014776">
    <property type="entry name" value="4pyrrole_Mease_sub2"/>
</dbReference>
<feature type="binding site" evidence="9">
    <location>
        <position position="93"/>
    </location>
    <ligand>
        <name>S-adenosyl-L-methionine</name>
        <dbReference type="ChEBI" id="CHEBI:59789"/>
    </ligand>
</feature>
<dbReference type="EMBL" id="JASPKY010000603">
    <property type="protein sequence ID" value="KAK9688171.1"/>
    <property type="molecule type" value="Genomic_DNA"/>
</dbReference>
<name>A0AAW1IF94_POPJA</name>
<dbReference type="InterPro" id="IPR004551">
    <property type="entry name" value="Dphthn_synthase"/>
</dbReference>
<dbReference type="Proteomes" id="UP001458880">
    <property type="component" value="Unassembled WGS sequence"/>
</dbReference>
<evidence type="ECO:0000256" key="7">
    <source>
        <dbReference type="ARBA" id="ARBA00022691"/>
    </source>
</evidence>
<dbReference type="FunFam" id="3.40.1010.10:FF:000004">
    <property type="entry name" value="Putative diphthine synthase"/>
    <property type="match status" value="1"/>
</dbReference>
<comment type="pathway">
    <text evidence="2">Protein modification; peptidyl-diphthamide biosynthesis.</text>
</comment>
<dbReference type="AlphaFoldDB" id="A0AAW1IF94"/>
<feature type="binding site" evidence="9">
    <location>
        <position position="227"/>
    </location>
    <ligand>
        <name>S-adenosyl-L-methionine</name>
        <dbReference type="ChEBI" id="CHEBI:59789"/>
    </ligand>
</feature>
<evidence type="ECO:0000256" key="8">
    <source>
        <dbReference type="ARBA" id="ARBA00048752"/>
    </source>
</evidence>
<dbReference type="Gene3D" id="3.40.1010.10">
    <property type="entry name" value="Cobalt-precorrin-4 Transmethylase, Domain 1"/>
    <property type="match status" value="1"/>
</dbReference>
<dbReference type="InterPro" id="IPR035996">
    <property type="entry name" value="4pyrrol_Methylase_sf"/>
</dbReference>
<reference evidence="11 12" key="1">
    <citation type="journal article" date="2024" name="BMC Genomics">
        <title>De novo assembly and annotation of Popillia japonica's genome with initial clues to its potential as an invasive pest.</title>
        <authorList>
            <person name="Cucini C."/>
            <person name="Boschi S."/>
            <person name="Funari R."/>
            <person name="Cardaioli E."/>
            <person name="Iannotti N."/>
            <person name="Marturano G."/>
            <person name="Paoli F."/>
            <person name="Bruttini M."/>
            <person name="Carapelli A."/>
            <person name="Frati F."/>
            <person name="Nardi F."/>
        </authorList>
    </citation>
    <scope>NUCLEOTIDE SEQUENCE [LARGE SCALE GENOMIC DNA]</scope>
    <source>
        <strain evidence="11">DMR45628</strain>
    </source>
</reference>
<accession>A0AAW1IF94</accession>
<dbReference type="SUPFAM" id="SSF53790">
    <property type="entry name" value="Tetrapyrrole methylase"/>
    <property type="match status" value="1"/>
</dbReference>
<dbReference type="InterPro" id="IPR000878">
    <property type="entry name" value="4pyrrol_Mease"/>
</dbReference>
<keyword evidence="5 11" id="KW-0489">Methyltransferase</keyword>
<protein>
    <recommendedName>
        <fullName evidence="4">diphthine methyl ester synthase</fullName>
        <ecNumber evidence="4">2.1.1.314</ecNumber>
    </recommendedName>
</protein>